<dbReference type="eggNOG" id="COG1479">
    <property type="taxonomic scope" value="Bacteria"/>
</dbReference>
<dbReference type="InterPro" id="IPR004919">
    <property type="entry name" value="GmrSD_N"/>
</dbReference>
<gene>
    <name evidence="2" type="ordered locus">Maqu_1461</name>
</gene>
<proteinExistence type="predicted"/>
<dbReference type="STRING" id="351348.Maqu_1461"/>
<protein>
    <recommendedName>
        <fullName evidence="1">GmrSD restriction endonucleases N-terminal domain-containing protein</fullName>
    </recommendedName>
</protein>
<evidence type="ECO:0000313" key="3">
    <source>
        <dbReference type="Proteomes" id="UP000000998"/>
    </source>
</evidence>
<dbReference type="OrthoDB" id="8094406at2"/>
<name>A1U0M7_MARN8</name>
<dbReference type="KEGG" id="maq:Maqu_1461"/>
<sequence length="375" mass="43316" precursor="true">MSADKSSDEIEKEKIEGLDTTLAEGWGSDYPLDAVFVRNEARTVSEVVKRIKGDRYQLDPEFQRDFVWPVEKQSRLIESCVMRIPLPVFYVAEAHDGRIAVVDGLQRLTTFYRFLGNELSLYLKPGEDEPDHPLHGKRFRDLPLQLQERIEDTQLILYILEPNAPERAKLDIFERVNSGVPLTRQQMRNCLFNGPATAWLKRAANSEIFLKATGRSLDRKSMRDREAINRFCAFSLLGFNEYKSADMDGFLAQALLKMNSGEIDLEDLYKQFIFSMEVNYRLFKDHAFRKSISDLDDPFAARKVINIALFDVCSVLFSMVEFGLIEEAYDEYVEVIQNLLLDEEFVHSITYSTNSTKQVKKRFELAYAAIFGVFE</sequence>
<feature type="domain" description="GmrSD restriction endonucleases N-terminal" evidence="1">
    <location>
        <begin position="50"/>
        <end position="192"/>
    </location>
</feature>
<dbReference type="AlphaFoldDB" id="A1U0M7"/>
<organism evidence="2 3">
    <name type="scientific">Marinobacter nauticus (strain ATCC 700491 / DSM 11845 / VT8)</name>
    <name type="common">Marinobacter aquaeolei</name>
    <dbReference type="NCBI Taxonomy" id="351348"/>
    <lineage>
        <taxon>Bacteria</taxon>
        <taxon>Pseudomonadati</taxon>
        <taxon>Pseudomonadota</taxon>
        <taxon>Gammaproteobacteria</taxon>
        <taxon>Pseudomonadales</taxon>
        <taxon>Marinobacteraceae</taxon>
        <taxon>Marinobacter</taxon>
    </lineage>
</organism>
<evidence type="ECO:0000313" key="2">
    <source>
        <dbReference type="EMBL" id="ABM18546.1"/>
    </source>
</evidence>
<dbReference type="PANTHER" id="PTHR39639:SF1">
    <property type="entry name" value="DUF262 DOMAIN-CONTAINING PROTEIN"/>
    <property type="match status" value="1"/>
</dbReference>
<dbReference type="HOGENOM" id="CLU_038557_1_0_6"/>
<dbReference type="Pfam" id="PF03235">
    <property type="entry name" value="GmrSD_N"/>
    <property type="match status" value="1"/>
</dbReference>
<reference evidence="3" key="1">
    <citation type="journal article" date="2011" name="Appl. Environ. Microbiol.">
        <title>Genomic potential of Marinobacter aquaeolei, a biogeochemical 'opportunitroph'.</title>
        <authorList>
            <person name="Singer E."/>
            <person name="Webb E.A."/>
            <person name="Nelson W.C."/>
            <person name="Heidelberg J.F."/>
            <person name="Ivanova N."/>
            <person name="Pati A."/>
            <person name="Edwards K.J."/>
        </authorList>
    </citation>
    <scope>NUCLEOTIDE SEQUENCE [LARGE SCALE GENOMIC DNA]</scope>
    <source>
        <strain evidence="3">ATCC 700491 / DSM 11845 / VT8</strain>
    </source>
</reference>
<accession>A1U0M7</accession>
<dbReference type="Proteomes" id="UP000000998">
    <property type="component" value="Chromosome"/>
</dbReference>
<evidence type="ECO:0000259" key="1">
    <source>
        <dbReference type="Pfam" id="PF03235"/>
    </source>
</evidence>
<dbReference type="EMBL" id="CP000514">
    <property type="protein sequence ID" value="ABM18546.1"/>
    <property type="molecule type" value="Genomic_DNA"/>
</dbReference>
<dbReference type="PANTHER" id="PTHR39639">
    <property type="entry name" value="CHROMOSOME 16, WHOLE GENOME SHOTGUN SEQUENCE"/>
    <property type="match status" value="1"/>
</dbReference>
<dbReference type="RefSeq" id="WP_011784948.1">
    <property type="nucleotide sequence ID" value="NC_008740.1"/>
</dbReference>